<comment type="caution">
    <text evidence="11">The sequence shown here is derived from an EMBL/GenBank/DDBJ whole genome shotgun (WGS) entry which is preliminary data.</text>
</comment>
<keyword evidence="12" id="KW-1185">Reference proteome</keyword>
<dbReference type="RefSeq" id="WP_204607949.1">
    <property type="nucleotide sequence ID" value="NZ_BAAAJX010000014.1"/>
</dbReference>
<evidence type="ECO:0000256" key="8">
    <source>
        <dbReference type="ARBA" id="ARBA00022927"/>
    </source>
</evidence>
<evidence type="ECO:0000256" key="7">
    <source>
        <dbReference type="ARBA" id="ARBA00022795"/>
    </source>
</evidence>
<evidence type="ECO:0000256" key="4">
    <source>
        <dbReference type="ARBA" id="ARBA00022448"/>
    </source>
</evidence>
<dbReference type="Gene3D" id="1.10.287.1700">
    <property type="match status" value="1"/>
</dbReference>
<evidence type="ECO:0000256" key="5">
    <source>
        <dbReference type="ARBA" id="ARBA00022475"/>
    </source>
</evidence>
<sequence>MARRFPLAGLLRLRHAEQDRATATLADANGRVRDAADARMAARRTLDDQPSTITDAATLSAVAAARAATRGMLEELDAVVRSRRADADRAQETYNAARRSALGLEKLEGQHTTRVTAEDLRAEQNALDEIAARRRTEGGHR</sequence>
<dbReference type="Pfam" id="PF02050">
    <property type="entry name" value="FliJ"/>
    <property type="match status" value="1"/>
</dbReference>
<comment type="subcellular location">
    <subcellularLocation>
        <location evidence="1">Cell membrane</location>
        <topology evidence="1">Peripheral membrane protein</topology>
        <orientation evidence="1">Cytoplasmic side</orientation>
    </subcellularLocation>
</comment>
<evidence type="ECO:0000256" key="6">
    <source>
        <dbReference type="ARBA" id="ARBA00022500"/>
    </source>
</evidence>
<evidence type="ECO:0000313" key="12">
    <source>
        <dbReference type="Proteomes" id="UP001501742"/>
    </source>
</evidence>
<evidence type="ECO:0000256" key="10">
    <source>
        <dbReference type="ARBA" id="ARBA00023225"/>
    </source>
</evidence>
<keyword evidence="7" id="KW-1005">Bacterial flagellum biogenesis</keyword>
<evidence type="ECO:0000256" key="1">
    <source>
        <dbReference type="ARBA" id="ARBA00004413"/>
    </source>
</evidence>
<evidence type="ECO:0000313" key="11">
    <source>
        <dbReference type="EMBL" id="GAA1494146.1"/>
    </source>
</evidence>
<organism evidence="11 12">
    <name type="scientific">Curtobacterium herbarum</name>
    <dbReference type="NCBI Taxonomy" id="150122"/>
    <lineage>
        <taxon>Bacteria</taxon>
        <taxon>Bacillati</taxon>
        <taxon>Actinomycetota</taxon>
        <taxon>Actinomycetes</taxon>
        <taxon>Micrococcales</taxon>
        <taxon>Microbacteriaceae</taxon>
        <taxon>Curtobacterium</taxon>
    </lineage>
</organism>
<keyword evidence="9" id="KW-0472">Membrane</keyword>
<keyword evidence="10" id="KW-1006">Bacterial flagellum protein export</keyword>
<comment type="similarity">
    <text evidence="2">Belongs to the FliJ family.</text>
</comment>
<reference evidence="12" key="1">
    <citation type="journal article" date="2019" name="Int. J. Syst. Evol. Microbiol.">
        <title>The Global Catalogue of Microorganisms (GCM) 10K type strain sequencing project: providing services to taxonomists for standard genome sequencing and annotation.</title>
        <authorList>
            <consortium name="The Broad Institute Genomics Platform"/>
            <consortium name="The Broad Institute Genome Sequencing Center for Infectious Disease"/>
            <person name="Wu L."/>
            <person name="Ma J."/>
        </authorList>
    </citation>
    <scope>NUCLEOTIDE SEQUENCE [LARGE SCALE GENOMIC DNA]</scope>
    <source>
        <strain evidence="12">JCM 12140</strain>
    </source>
</reference>
<evidence type="ECO:0000256" key="9">
    <source>
        <dbReference type="ARBA" id="ARBA00023136"/>
    </source>
</evidence>
<evidence type="ECO:0000256" key="3">
    <source>
        <dbReference type="ARBA" id="ARBA00020392"/>
    </source>
</evidence>
<gene>
    <name evidence="11" type="ORF">GCM10009627_24920</name>
</gene>
<keyword evidence="8" id="KW-0653">Protein transport</keyword>
<dbReference type="InterPro" id="IPR012823">
    <property type="entry name" value="Flagell_FliJ"/>
</dbReference>
<keyword evidence="4" id="KW-0813">Transport</keyword>
<evidence type="ECO:0000256" key="2">
    <source>
        <dbReference type="ARBA" id="ARBA00010004"/>
    </source>
</evidence>
<dbReference type="Proteomes" id="UP001501742">
    <property type="component" value="Unassembled WGS sequence"/>
</dbReference>
<dbReference type="EMBL" id="BAAAJX010000014">
    <property type="protein sequence ID" value="GAA1494146.1"/>
    <property type="molecule type" value="Genomic_DNA"/>
</dbReference>
<protein>
    <recommendedName>
        <fullName evidence="3">Flagellar FliJ protein</fullName>
    </recommendedName>
</protein>
<name>A0ABP4K9W6_9MICO</name>
<keyword evidence="5" id="KW-1003">Cell membrane</keyword>
<dbReference type="InterPro" id="IPR053716">
    <property type="entry name" value="Flag_assembly_chemotaxis_eff"/>
</dbReference>
<proteinExistence type="inferred from homology"/>
<accession>A0ABP4K9W6</accession>
<keyword evidence="6" id="KW-0145">Chemotaxis</keyword>